<dbReference type="PROSITE" id="PS50290">
    <property type="entry name" value="PI3_4_KINASE_3"/>
    <property type="match status" value="1"/>
</dbReference>
<dbReference type="Gene3D" id="3.30.1010.10">
    <property type="entry name" value="Phosphatidylinositol 3-kinase Catalytic Subunit, Chain A, domain 4"/>
    <property type="match status" value="1"/>
</dbReference>
<evidence type="ECO:0000313" key="4">
    <source>
        <dbReference type="EMBL" id="EER18323.1"/>
    </source>
</evidence>
<dbReference type="Pfam" id="PF00454">
    <property type="entry name" value="PI3_PI4_kinase"/>
    <property type="match status" value="1"/>
</dbReference>
<keyword evidence="5" id="KW-1185">Reference proteome</keyword>
<feature type="region of interest" description="Disordered" evidence="1">
    <location>
        <begin position="2291"/>
        <end position="2350"/>
    </location>
</feature>
<feature type="domain" description="FATC" evidence="3">
    <location>
        <begin position="2503"/>
        <end position="2535"/>
    </location>
</feature>
<dbReference type="OrthoDB" id="433725at2759"/>
<dbReference type="SUPFAM" id="SSF56112">
    <property type="entry name" value="Protein kinase-like (PK-like)"/>
    <property type="match status" value="1"/>
</dbReference>
<dbReference type="InParanoid" id="C5KAZ7"/>
<dbReference type="GO" id="GO:0000184">
    <property type="term" value="P:nuclear-transcribed mRNA catabolic process, nonsense-mediated decay"/>
    <property type="evidence" value="ECO:0007669"/>
    <property type="project" value="TreeGrafter"/>
</dbReference>
<gene>
    <name evidence="4" type="ORF">Pmar_PMAR005231</name>
</gene>
<dbReference type="SMART" id="SM00146">
    <property type="entry name" value="PI3Kc"/>
    <property type="match status" value="1"/>
</dbReference>
<proteinExistence type="predicted"/>
<dbReference type="InterPro" id="IPR050517">
    <property type="entry name" value="DDR_Repair_Kinase"/>
</dbReference>
<dbReference type="PANTHER" id="PTHR11139:SF71">
    <property type="entry name" value="SERINE_THREONINE-PROTEIN KINASE SMG1"/>
    <property type="match status" value="1"/>
</dbReference>
<dbReference type="InterPro" id="IPR011009">
    <property type="entry name" value="Kinase-like_dom_sf"/>
</dbReference>
<name>C5KAZ7_PERM5</name>
<dbReference type="InterPro" id="IPR003152">
    <property type="entry name" value="FATC_dom"/>
</dbReference>
<accession>C5KAZ7</accession>
<dbReference type="GO" id="GO:0005634">
    <property type="term" value="C:nucleus"/>
    <property type="evidence" value="ECO:0007669"/>
    <property type="project" value="TreeGrafter"/>
</dbReference>
<feature type="domain" description="PI3K/PI4K catalytic" evidence="2">
    <location>
        <begin position="1305"/>
        <end position="1648"/>
    </location>
</feature>
<dbReference type="GO" id="GO:0004674">
    <property type="term" value="F:protein serine/threonine kinase activity"/>
    <property type="evidence" value="ECO:0007669"/>
    <property type="project" value="TreeGrafter"/>
</dbReference>
<evidence type="ECO:0000256" key="1">
    <source>
        <dbReference type="SAM" id="MobiDB-lite"/>
    </source>
</evidence>
<dbReference type="SMART" id="SM01343">
    <property type="entry name" value="FATC"/>
    <property type="match status" value="1"/>
</dbReference>
<dbReference type="GeneID" id="9049053"/>
<organism evidence="5">
    <name type="scientific">Perkinsus marinus (strain ATCC 50983 / TXsc)</name>
    <dbReference type="NCBI Taxonomy" id="423536"/>
    <lineage>
        <taxon>Eukaryota</taxon>
        <taxon>Sar</taxon>
        <taxon>Alveolata</taxon>
        <taxon>Perkinsozoa</taxon>
        <taxon>Perkinsea</taxon>
        <taxon>Perkinsida</taxon>
        <taxon>Perkinsidae</taxon>
        <taxon>Perkinsus</taxon>
    </lineage>
</organism>
<dbReference type="Gene3D" id="1.10.1070.11">
    <property type="entry name" value="Phosphatidylinositol 3-/4-kinase, catalytic domain"/>
    <property type="match status" value="1"/>
</dbReference>
<protein>
    <submittedName>
        <fullName evidence="4">Fkbp-rapamycin associated protein, putative</fullName>
    </submittedName>
</protein>
<evidence type="ECO:0000259" key="2">
    <source>
        <dbReference type="PROSITE" id="PS50290"/>
    </source>
</evidence>
<evidence type="ECO:0000313" key="5">
    <source>
        <dbReference type="Proteomes" id="UP000007800"/>
    </source>
</evidence>
<feature type="compositionally biased region" description="Acidic residues" evidence="1">
    <location>
        <begin position="2327"/>
        <end position="2345"/>
    </location>
</feature>
<sequence>MAGLEGGWQVAVLQVVEKEVPPTNENLEGHYLACIAAFKNQDPAAITTAVEWLNERGPSGKAGATAAPVLAQSGLGFSSIHSPHEAMRLLTCGVALGNTQHGCAWAAEWCLDAVGPYYNSLWQPLDRQRSSERQETVWGFIDCRLKREEFAMSEGVAVVDLAVAIAQYLDLCRKRHQIPSHADDVGMYFVSQRLYRRVWSIMQSESSMANGAVRTAMKIVKAFSLSPKGIKTIGASAGSLIRTLVEWVMHASAQPEDLEVVITIMHNLRPSLSSSSLTELVVKYTDDLAKAMADREGFDSKNPLNGNYRHHQSFSKSYRLARLIAVLAPPQELDQLLAISPLSAYGWIHLAGMQSKQWQPASAQHLEASIEAFMMACKQIDTASADGDVGGIHACMNVCLELAEAIGQMRLRMREKQQQQQQPWVGQMISVFLQAVADIDPTLLVDPGVYLTRARVLRELNGDTGKTTLVRGRMDAESRALLGIDVMEADALALAEHNTSTSPPALVPAISSQAVEWIFRGVRPNALAEPYLLLSCVSGRTGVGASMHHSALVKVLQKLDDMRALPEIESLVTSVVRGASEDFNTWQVGALASLLHGFEVYSTLIFEKFQRDNPVFLLFSRNRHQLENWLARLRTSVVYCMCRTWPDITGRFADVKSGLVCEGISGAQIVTRSDLAELLKSVALQGQPRPSESTVGAIMQLANTRVGGQFLLPGLERGLIKFHVEDRPMSVCGLCESVGLVAFDPECRDLVLGIWMKAAVVCDRIAYWPFEDAMTAGGMFPEQQKAAGLLSTWQQTTTREMGPGKPIGFADATTSDVIASYATMLQIGLLPSAPGTQGIFEAVVGRWTKQDALAMLLSEEPPVTIHPPDGDLGLYKVDLQRRRNGDDAARELYALTIGEDPTLSMEMTPARLAMFLKLHSDANALPLGIIDHAVNTALAFNAIPHSDLVLTELSRHPIMLQRLIHVAASAGVPAPPKSGQTYYRRWLLDLGVRVWATAGSAETAAEPRRTFAEYLFHQHTLDPAVEDEADQLCVSNYEEYVKTEAFQLNRSASEKASVLLKLLSLGMSPQLAQELPCSLWIPLAHQVVSYLRDRRPQVKAFAQAVWDKLCKEEPNRVVWLALSLAGPPGKADPPPHLVPDCAILEPLRRYNPELVEKAGALGHALRVLSWSFEDSAARIAQWAVSSADPNKLRAVLQNLTTEEAIAEVFGDECHPDARYTKGAQALQAHIAKKIRDMRRERCEAIDVCKSVVDWANGARHSVQVLTKRGTSQGTQGIRQVEDLAPGLVSMDLTGLSFEGVPIHRVAAKVQCMTTKSRPKRVAFDSPSGRRFDFLLKGADDVRNDALVMQVIRALGDMLDAEALMCAQPSDKEQLYKTYDAIPLAPRCGMVRWVHELSSLIQIAKHQPNFREHDMLEWRRLTYDALKNAGINPSKTPRKLWDHGILLQVWRTLRARRQSETGDGFIRTELVLQAGSAKQLFASYRRFAASMAINSAASVFAGMGDRHLENISIHRPTGAVVHIDFSVSFHKGRRLKVPERVPMRLTAGLRSVLQSTPGEFRTLMSDLVAKSRWNANTRLVDGDILEERFKYLIPRIMGTVLRLPLVEWSSVQLLPSLVSLRPADRLPKCLSVLVASLKEHASEVGSRVLSTIAGPELIKLTSSELVVVEGLIEDLSHRRMLDGGVGLCLLLQAFDKHGWFRNGLAGAEVHLGDLLSMGEDAVKAIIQPGAETVGKVVERLQEAAAKLRVVSSVWTVIAHAGAIQGPAVENASEAEEIQEWISKQPPRTTLPTNNRSRVRRSVIGEDRERLRLAGLCFYAKLPNAWQWLGYVSSQVSALNSPRIPPSHTEAWNRMLSALGRVESLLFADASLRLSGGLLFPVTYGEKLDHFGFPTLDEYSADILFDPTQCIVDAELEGMFERSCDILTGIVEDTDDLATRLTVAAGSSTARWSREDSKILSSLSGLHDLMLPSCTPKALSVLHTDVENLSKALGAAAREESEKKDPSHILTRVRHNLTAITKKLDRFVAKAPIVGESGLWQAIEEAEAETSKTLALVGNDKTDQLTLEVRLLQFRVNALCAGISPSLEIDRLYALQTLSRFVLIPTLRARLCGALGFSISAAQRAEPKSGRVVREETEASPAEAKAMAREWAMSEIARRARAIMRVPKEMEDSIAELRKIRAEISSVGTADDDSLPPPVKDACRSIEAYLHRAKELLPTGTSDMLKRDYGSLVASINEVAITVGAADFDHAIVDDCVQLRRALGSEGEAADDMEVFGRVLALFGRLGVHIPTARGADGANDGATKAETIKSPSHSREDPSTAAENSAASDDEVDVDDIEDDSEEDDGAAAATAVAPVVRTQLAQEASASGTLASASEGSQADQANYVEDRLPQLAADVGRVQESESDDPMTTLAMHVAGPVTSSPLSTAASIEKTYCHNLVLSRIFDSDLPLRASVRETGASPPPGLASPAQAAPLVRWEHMAWSGSIALSASRIVPNPTENAGALLSSEAVVNQWITEATDEGSLSRMYEGWTSWI</sequence>
<evidence type="ECO:0000259" key="3">
    <source>
        <dbReference type="PROSITE" id="PS51190"/>
    </source>
</evidence>
<dbReference type="PANTHER" id="PTHR11139">
    <property type="entry name" value="ATAXIA TELANGIECTASIA MUTATED ATM -RELATED"/>
    <property type="match status" value="1"/>
</dbReference>
<dbReference type="Proteomes" id="UP000007800">
    <property type="component" value="Unassembled WGS sequence"/>
</dbReference>
<dbReference type="PROSITE" id="PS51190">
    <property type="entry name" value="FATC"/>
    <property type="match status" value="1"/>
</dbReference>
<dbReference type="EMBL" id="GG671811">
    <property type="protein sequence ID" value="EER18323.1"/>
    <property type="molecule type" value="Genomic_DNA"/>
</dbReference>
<dbReference type="Pfam" id="PF02260">
    <property type="entry name" value="FATC"/>
    <property type="match status" value="1"/>
</dbReference>
<reference evidence="4 5" key="1">
    <citation type="submission" date="2008-07" db="EMBL/GenBank/DDBJ databases">
        <authorList>
            <person name="El-Sayed N."/>
            <person name="Caler E."/>
            <person name="Inman J."/>
            <person name="Amedeo P."/>
            <person name="Hass B."/>
            <person name="Wortman J."/>
        </authorList>
    </citation>
    <scope>NUCLEOTIDE SEQUENCE [LARGE SCALE GENOMIC DNA]</scope>
    <source>
        <strain evidence="5">ATCC 50983 / TXsc</strain>
    </source>
</reference>
<dbReference type="InterPro" id="IPR000403">
    <property type="entry name" value="PI3/4_kinase_cat_dom"/>
</dbReference>
<dbReference type="RefSeq" id="XP_002786527.1">
    <property type="nucleotide sequence ID" value="XM_002786481.1"/>
</dbReference>
<dbReference type="InterPro" id="IPR036940">
    <property type="entry name" value="PI3/4_kinase_cat_sf"/>
</dbReference>